<feature type="region of interest" description="Disordered" evidence="1">
    <location>
        <begin position="1"/>
        <end position="91"/>
    </location>
</feature>
<dbReference type="AlphaFoldDB" id="A0AAN7HIB3"/>
<reference evidence="2" key="2">
    <citation type="submission" date="2023-05" db="EMBL/GenBank/DDBJ databases">
        <authorList>
            <consortium name="Lawrence Berkeley National Laboratory"/>
            <person name="Steindorff A."/>
            <person name="Hensen N."/>
            <person name="Bonometti L."/>
            <person name="Westerberg I."/>
            <person name="Brannstrom I.O."/>
            <person name="Guillou S."/>
            <person name="Cros-Aarteil S."/>
            <person name="Calhoun S."/>
            <person name="Haridas S."/>
            <person name="Kuo A."/>
            <person name="Mondo S."/>
            <person name="Pangilinan J."/>
            <person name="Riley R."/>
            <person name="Labutti K."/>
            <person name="Andreopoulos B."/>
            <person name="Lipzen A."/>
            <person name="Chen C."/>
            <person name="Yanf M."/>
            <person name="Daum C."/>
            <person name="Ng V."/>
            <person name="Clum A."/>
            <person name="Ohm R."/>
            <person name="Martin F."/>
            <person name="Silar P."/>
            <person name="Natvig D."/>
            <person name="Lalanne C."/>
            <person name="Gautier V."/>
            <person name="Ament-Velasquez S.L."/>
            <person name="Kruys A."/>
            <person name="Hutchinson M.I."/>
            <person name="Powell A.J."/>
            <person name="Barry K."/>
            <person name="Miller A.N."/>
            <person name="Grigoriev I.V."/>
            <person name="Debuchy R."/>
            <person name="Gladieux P."/>
            <person name="Thoren M.H."/>
            <person name="Johannesson H."/>
        </authorList>
    </citation>
    <scope>NUCLEOTIDE SEQUENCE</scope>
    <source>
        <strain evidence="2">CBS 359.72</strain>
    </source>
</reference>
<proteinExistence type="predicted"/>
<dbReference type="EMBL" id="MU857846">
    <property type="protein sequence ID" value="KAK4243230.1"/>
    <property type="molecule type" value="Genomic_DNA"/>
</dbReference>
<evidence type="ECO:0000313" key="2">
    <source>
        <dbReference type="EMBL" id="KAK4243230.1"/>
    </source>
</evidence>
<sequence length="426" mass="46553">MSSPKALNPSALSQPGLATKQKSSAHRTHIPAGNPTRSNLPTPAAVSKNSNHASAPEQSAAFTKKGTGAGAVRSAVSTTPATVPRDSSTAHLVPMLAPKDLSMRPKITSSTIHDGSLDITLEAQFILHKPGQPQHNPASLINDVVADYNKMFHKQAKIPKMSTNPGTSRNFWIIHQVPNSSRVKLVSPVLRASPGQREWCTYIRAIWQFFVIHWRVKQGSYSLSVDAHCKTHLRIAIPDDYPFSHLKRLAQAAAHFETALRNLMPLDYVGAEKAVRNWAGTKLVAAIEACKTKEDVMNLMNPRGDTYLGFNFLKLNSKVIEFCPGAACRTMNDFFTCAVVAMRFFRASKNMQTSADILKFPTTINGFNDFMKRGGVTGSDGVYLRTLLMDYASHKTPKPITTKKVTDTGAAGVSNLKQQNKALGTK</sequence>
<feature type="compositionally biased region" description="Polar residues" evidence="1">
    <location>
        <begin position="1"/>
        <end position="13"/>
    </location>
</feature>
<evidence type="ECO:0000256" key="1">
    <source>
        <dbReference type="SAM" id="MobiDB-lite"/>
    </source>
</evidence>
<keyword evidence="3" id="KW-1185">Reference proteome</keyword>
<feature type="compositionally biased region" description="Polar residues" evidence="1">
    <location>
        <begin position="75"/>
        <end position="90"/>
    </location>
</feature>
<feature type="compositionally biased region" description="Polar residues" evidence="1">
    <location>
        <begin position="35"/>
        <end position="57"/>
    </location>
</feature>
<gene>
    <name evidence="2" type="ORF">C7999DRAFT_36450</name>
</gene>
<organism evidence="2 3">
    <name type="scientific">Corynascus novoguineensis</name>
    <dbReference type="NCBI Taxonomy" id="1126955"/>
    <lineage>
        <taxon>Eukaryota</taxon>
        <taxon>Fungi</taxon>
        <taxon>Dikarya</taxon>
        <taxon>Ascomycota</taxon>
        <taxon>Pezizomycotina</taxon>
        <taxon>Sordariomycetes</taxon>
        <taxon>Sordariomycetidae</taxon>
        <taxon>Sordariales</taxon>
        <taxon>Chaetomiaceae</taxon>
        <taxon>Corynascus</taxon>
    </lineage>
</organism>
<protein>
    <submittedName>
        <fullName evidence="2">Uncharacterized protein</fullName>
    </submittedName>
</protein>
<accession>A0AAN7HIB3</accession>
<name>A0AAN7HIB3_9PEZI</name>
<comment type="caution">
    <text evidence="2">The sequence shown here is derived from an EMBL/GenBank/DDBJ whole genome shotgun (WGS) entry which is preliminary data.</text>
</comment>
<reference evidence="2" key="1">
    <citation type="journal article" date="2023" name="Mol. Phylogenet. Evol.">
        <title>Genome-scale phylogeny and comparative genomics of the fungal order Sordariales.</title>
        <authorList>
            <person name="Hensen N."/>
            <person name="Bonometti L."/>
            <person name="Westerberg I."/>
            <person name="Brannstrom I.O."/>
            <person name="Guillou S."/>
            <person name="Cros-Aarteil S."/>
            <person name="Calhoun S."/>
            <person name="Haridas S."/>
            <person name="Kuo A."/>
            <person name="Mondo S."/>
            <person name="Pangilinan J."/>
            <person name="Riley R."/>
            <person name="LaButti K."/>
            <person name="Andreopoulos B."/>
            <person name="Lipzen A."/>
            <person name="Chen C."/>
            <person name="Yan M."/>
            <person name="Daum C."/>
            <person name="Ng V."/>
            <person name="Clum A."/>
            <person name="Steindorff A."/>
            <person name="Ohm R.A."/>
            <person name="Martin F."/>
            <person name="Silar P."/>
            <person name="Natvig D.O."/>
            <person name="Lalanne C."/>
            <person name="Gautier V."/>
            <person name="Ament-Velasquez S.L."/>
            <person name="Kruys A."/>
            <person name="Hutchinson M.I."/>
            <person name="Powell A.J."/>
            <person name="Barry K."/>
            <person name="Miller A.N."/>
            <person name="Grigoriev I.V."/>
            <person name="Debuchy R."/>
            <person name="Gladieux P."/>
            <person name="Hiltunen Thoren M."/>
            <person name="Johannesson H."/>
        </authorList>
    </citation>
    <scope>NUCLEOTIDE SEQUENCE</scope>
    <source>
        <strain evidence="2">CBS 359.72</strain>
    </source>
</reference>
<evidence type="ECO:0000313" key="3">
    <source>
        <dbReference type="Proteomes" id="UP001303647"/>
    </source>
</evidence>
<dbReference type="Proteomes" id="UP001303647">
    <property type="component" value="Unassembled WGS sequence"/>
</dbReference>